<reference evidence="6 7" key="1">
    <citation type="journal article" date="2021" name="Int. J. Syst. Evol. Microbiol.">
        <title>Clostridium zeae sp. nov., isolated from corn silage.</title>
        <authorList>
            <person name="Kobayashi H."/>
            <person name="Tanizawa Y."/>
            <person name="Yagura M."/>
            <person name="Sakamoto M."/>
            <person name="Ohkuma M."/>
            <person name="Tohno M."/>
        </authorList>
    </citation>
    <scope>NUCLEOTIDE SEQUENCE [LARGE SCALE GENOMIC DNA]</scope>
    <source>
        <strain evidence="6 7">CSC2</strain>
    </source>
</reference>
<keyword evidence="7" id="KW-1185">Reference proteome</keyword>
<proteinExistence type="predicted"/>
<keyword evidence="1" id="KW-0229">DNA integration</keyword>
<keyword evidence="3" id="KW-0233">DNA recombination</keyword>
<evidence type="ECO:0000259" key="5">
    <source>
        <dbReference type="PROSITE" id="PS51736"/>
    </source>
</evidence>
<accession>A0ABQ1E7L6</accession>
<dbReference type="InterPro" id="IPR006119">
    <property type="entry name" value="Resolv_N"/>
</dbReference>
<dbReference type="PROSITE" id="PS00397">
    <property type="entry name" value="RECOMBINASES_1"/>
    <property type="match status" value="1"/>
</dbReference>
<dbReference type="InterPro" id="IPR036162">
    <property type="entry name" value="Resolvase-like_N_sf"/>
</dbReference>
<dbReference type="Gene3D" id="3.40.50.1390">
    <property type="entry name" value="Resolvase, N-terminal catalytic domain"/>
    <property type="match status" value="1"/>
</dbReference>
<evidence type="ECO:0000256" key="4">
    <source>
        <dbReference type="PROSITE-ProRule" id="PRU10137"/>
    </source>
</evidence>
<gene>
    <name evidence="6" type="ORF">CSC2_13030</name>
</gene>
<keyword evidence="2" id="KW-0238">DNA-binding</keyword>
<evidence type="ECO:0000256" key="2">
    <source>
        <dbReference type="ARBA" id="ARBA00023125"/>
    </source>
</evidence>
<dbReference type="PROSITE" id="PS51736">
    <property type="entry name" value="RECOMBINASES_3"/>
    <property type="match status" value="1"/>
</dbReference>
<protein>
    <recommendedName>
        <fullName evidence="5">Resolvase/invertase-type recombinase catalytic domain-containing protein</fullName>
    </recommendedName>
</protein>
<dbReference type="RefSeq" id="WP_284691980.1">
    <property type="nucleotide sequence ID" value="NZ_BMBA01000001.1"/>
</dbReference>
<dbReference type="Proteomes" id="UP000663802">
    <property type="component" value="Unassembled WGS sequence"/>
</dbReference>
<evidence type="ECO:0000313" key="7">
    <source>
        <dbReference type="Proteomes" id="UP000663802"/>
    </source>
</evidence>
<name>A0ABQ1E7L6_9CLOT</name>
<comment type="caution">
    <text evidence="6">The sequence shown here is derived from an EMBL/GenBank/DDBJ whole genome shotgun (WGS) entry which is preliminary data.</text>
</comment>
<evidence type="ECO:0000313" key="6">
    <source>
        <dbReference type="EMBL" id="GFZ30777.1"/>
    </source>
</evidence>
<dbReference type="EMBL" id="BMBA01000001">
    <property type="protein sequence ID" value="GFZ30777.1"/>
    <property type="molecule type" value="Genomic_DNA"/>
</dbReference>
<sequence length="41" mass="4671">MLKRRIAAYLRVSTAEQAEEGYSIDAQENVIAQRCEQEEGN</sequence>
<evidence type="ECO:0000256" key="1">
    <source>
        <dbReference type="ARBA" id="ARBA00022908"/>
    </source>
</evidence>
<feature type="domain" description="Resolvase/invertase-type recombinase catalytic" evidence="5">
    <location>
        <begin position="5"/>
        <end position="41"/>
    </location>
</feature>
<feature type="active site" description="O-(5'-phospho-DNA)-serine intermediate" evidence="4">
    <location>
        <position position="13"/>
    </location>
</feature>
<dbReference type="InterPro" id="IPR006118">
    <property type="entry name" value="Recombinase_CS"/>
</dbReference>
<evidence type="ECO:0000256" key="3">
    <source>
        <dbReference type="ARBA" id="ARBA00023172"/>
    </source>
</evidence>
<organism evidence="6 7">
    <name type="scientific">Clostridium zeae</name>
    <dbReference type="NCBI Taxonomy" id="2759022"/>
    <lineage>
        <taxon>Bacteria</taxon>
        <taxon>Bacillati</taxon>
        <taxon>Bacillota</taxon>
        <taxon>Clostridia</taxon>
        <taxon>Eubacteriales</taxon>
        <taxon>Clostridiaceae</taxon>
        <taxon>Clostridium</taxon>
    </lineage>
</organism>